<dbReference type="Proteomes" id="UP000182284">
    <property type="component" value="Unassembled WGS sequence"/>
</dbReference>
<dbReference type="RefSeq" id="WP_074646473.1">
    <property type="nucleotide sequence ID" value="NZ_FNBL01000013.1"/>
</dbReference>
<dbReference type="SUPFAM" id="SSF56024">
    <property type="entry name" value="Phospholipase D/nuclease"/>
    <property type="match status" value="1"/>
</dbReference>
<dbReference type="CDD" id="cd09118">
    <property type="entry name" value="PLDc_yjhR_C_like"/>
    <property type="match status" value="1"/>
</dbReference>
<proteinExistence type="predicted"/>
<gene>
    <name evidence="3" type="ORF">SAMN04488117_11337</name>
</gene>
<dbReference type="Gene3D" id="3.30.870.10">
    <property type="entry name" value="Endonuclease Chain A"/>
    <property type="match status" value="1"/>
</dbReference>
<dbReference type="OrthoDB" id="9757917at2"/>
<dbReference type="InterPro" id="IPR041679">
    <property type="entry name" value="DNA2/NAM7-like_C"/>
</dbReference>
<dbReference type="Pfam" id="PF13087">
    <property type="entry name" value="AAA_12"/>
    <property type="match status" value="1"/>
</dbReference>
<dbReference type="Pfam" id="PF13091">
    <property type="entry name" value="PLDc_2"/>
    <property type="match status" value="1"/>
</dbReference>
<evidence type="ECO:0000259" key="1">
    <source>
        <dbReference type="Pfam" id="PF13087"/>
    </source>
</evidence>
<accession>A0A1G7S0S7</accession>
<dbReference type="EMBL" id="FNBL01000013">
    <property type="protein sequence ID" value="SDG16617.1"/>
    <property type="molecule type" value="Genomic_DNA"/>
</dbReference>
<feature type="domain" description="Phospholipase D-like" evidence="2">
    <location>
        <begin position="1008"/>
        <end position="1117"/>
    </location>
</feature>
<dbReference type="PANTHER" id="PTHR10887">
    <property type="entry name" value="DNA2/NAM7 HELICASE FAMILY"/>
    <property type="match status" value="1"/>
</dbReference>
<dbReference type="PANTHER" id="PTHR10887:SF530">
    <property type="entry name" value="SUPERFAMILY I DNA HELICASES"/>
    <property type="match status" value="1"/>
</dbReference>
<feature type="domain" description="DNA2/NAM7 helicase-like C-terminal" evidence="1">
    <location>
        <begin position="765"/>
        <end position="935"/>
    </location>
</feature>
<evidence type="ECO:0000313" key="3">
    <source>
        <dbReference type="EMBL" id="SDG16617.1"/>
    </source>
</evidence>
<dbReference type="InterPro" id="IPR045055">
    <property type="entry name" value="DNA2/NAM7-like"/>
</dbReference>
<dbReference type="InterPro" id="IPR047187">
    <property type="entry name" value="SF1_C_Upf1"/>
</dbReference>
<dbReference type="InterPro" id="IPR016834">
    <property type="entry name" value="UCP026306"/>
</dbReference>
<evidence type="ECO:0000259" key="2">
    <source>
        <dbReference type="Pfam" id="PF13091"/>
    </source>
</evidence>
<protein>
    <submittedName>
        <fullName evidence="3">PLD-like domain-containing protein</fullName>
    </submittedName>
</protein>
<dbReference type="AlphaFoldDB" id="A0A1G7S0S7"/>
<name>A0A1G7S0S7_9RHOB</name>
<organism evidence="3 4">
    <name type="scientific">Celeribacter baekdonensis</name>
    <dbReference type="NCBI Taxonomy" id="875171"/>
    <lineage>
        <taxon>Bacteria</taxon>
        <taxon>Pseudomonadati</taxon>
        <taxon>Pseudomonadota</taxon>
        <taxon>Alphaproteobacteria</taxon>
        <taxon>Rhodobacterales</taxon>
        <taxon>Roseobacteraceae</taxon>
        <taxon>Celeribacter</taxon>
    </lineage>
</organism>
<dbReference type="InterPro" id="IPR025202">
    <property type="entry name" value="PLD-like_dom"/>
</dbReference>
<dbReference type="SUPFAM" id="SSF52540">
    <property type="entry name" value="P-loop containing nucleoside triphosphate hydrolases"/>
    <property type="match status" value="1"/>
</dbReference>
<dbReference type="PIRSF" id="PIRSF026306">
    <property type="entry name" value="UCP026306"/>
    <property type="match status" value="1"/>
</dbReference>
<dbReference type="InterPro" id="IPR027417">
    <property type="entry name" value="P-loop_NTPase"/>
</dbReference>
<evidence type="ECO:0000313" key="4">
    <source>
        <dbReference type="Proteomes" id="UP000182284"/>
    </source>
</evidence>
<reference evidence="3 4" key="1">
    <citation type="submission" date="2016-10" db="EMBL/GenBank/DDBJ databases">
        <authorList>
            <person name="de Groot N.N."/>
        </authorList>
    </citation>
    <scope>NUCLEOTIDE SEQUENCE [LARGE SCALE GENOMIC DNA]</scope>
    <source>
        <strain evidence="3 4">DSM 27375</strain>
    </source>
</reference>
<dbReference type="Gene3D" id="3.40.50.300">
    <property type="entry name" value="P-loop containing nucleotide triphosphate hydrolases"/>
    <property type="match status" value="2"/>
</dbReference>
<sequence length="1131" mass="123053">MPKTLSNVLRYWRTSLADGALGEGTFRAADRKRFMVLPNDALQTGNLPKQLVQSLFQGKEGSGTVSVRFWPLVTARKASHAAARADGMPEIVAPVVTEGFVDRAGRLVPTRNAIARDLLNPLPRGAFALGSVEALDAFLTTTPLPEMTTVDGWQDYRQHCRQMVDALAPGWPSDEKEYLPIGSGFIEVSEGADATVRGMLDLYDNLVANEPDTPLLRQIALPHRPEIAMDHGIENDFARRLGHSNPHFPLAEHQRQVLAWLDASQPGEVIAVNGPPGTGKTTMLLSAVAGLWVKAALEGGDPPVIVAASSNNQAVTNIIDAFGKDFAAGDGVFAGRWLPGIKSFGMFLPSHSRRLEAAQRYQTEAFQAECESVSYVERARAAWLDAAGKAFPEAKDEDVAGFVGRLRERMTAEVDKLRLIDKTFDRRRTCAETLLSELGEDPEGEETRRAEAVHTSQEAADRLAAAQASLDHYLASESWLAGVFGFLSSVKRKRALRAQLAIGDRVGGLRDMTRIQDIEVRVSDALRQGQKTLASTKQRHARAENLRQQAADSELAWRKAAEAFGGSDDLEVLERQADLGSRFDLFLLATHYWEGRWLMAMEADLNAITTSHEKTGRKAVEPRWQRRMMLTPCAVATFASLPGKLSCSRFQGGKFATDSLYNFIDLLVVDEAGQVLPEVAGASFALAKRALVIGDTQQIEPISAVPGPVDIGNLKDSELIAGEEVPDQINASGIRSTSGSAMRLALQACKVAPWPELDRGLYLFEHRRCHDEIIGFSNALCYKGKLRPMRGPAPKDAPLPALGYLHIDGRAFTSGGSRANPVEARTIAAWLESNRSLLEGRYGQPLEQVVGVVTPFGQQVRALRDACTARGITVSGREGMTIGTVHALQGAERPLVIFSPVYSKHADGGFIDASPSMLNVTVSRAKDSCLIFGDMDILATARSGSPRALLSEFLAAKGKALDFAMEPREDLTRGDAQIEMLQHAAEHDAFLLAALKGEGRRYMIVSPWVVAGTIERTGLLDAMATARQRGAEIEVFTDPLLNNSAAAGGLSQMEAVEHRLSAIGVAVHQVPKLHSKIVSVDGAVLCAGSFNWLSADRNGQYARHETSFVYRGRHLEDEIKTIHDGLMRRAK</sequence>
<dbReference type="CDD" id="cd18808">
    <property type="entry name" value="SF1_C_Upf1"/>
    <property type="match status" value="1"/>
</dbReference>